<dbReference type="InterPro" id="IPR000092">
    <property type="entry name" value="Polyprenyl_synt"/>
</dbReference>
<dbReference type="GO" id="GO:0006695">
    <property type="term" value="P:cholesterol biosynthetic process"/>
    <property type="evidence" value="ECO:0007669"/>
    <property type="project" value="UniProtKB-KW"/>
</dbReference>
<keyword evidence="32" id="KW-1185">Reference proteome</keyword>
<reference evidence="31 32" key="1">
    <citation type="submission" date="2015-07" db="EMBL/GenBank/DDBJ databases">
        <title>The genome of Dufourea novaeangliae.</title>
        <authorList>
            <person name="Pan H."/>
            <person name="Kapheim K."/>
        </authorList>
    </citation>
    <scope>NUCLEOTIDE SEQUENCE [LARGE SCALE GENOMIC DNA]</scope>
    <source>
        <strain evidence="31">0120121106</strain>
        <tissue evidence="31">Whole body</tissue>
    </source>
</reference>
<evidence type="ECO:0000256" key="30">
    <source>
        <dbReference type="RuleBase" id="RU004466"/>
    </source>
</evidence>
<dbReference type="Proteomes" id="UP000076502">
    <property type="component" value="Unassembled WGS sequence"/>
</dbReference>
<sequence length="293" mass="34083">MVVRAYKSLVPEDQLTEENLRLVRILGWCTELLQSFFLVMDDVEDQSKDRRGQPCWHACDGVGLTAINDSVLLQMSLFQLLKKHFKSKDCYGNLQEFFLDTIFKTSIGQCLDMLGMNLGKKPNLDVFTMDRYNAIVKYKTAYYSFVLPVTAAMYFAGIKDPEMYRQAKTILLEMGHYYQVQDDYLDCYGNSKVTGKTTKLDIVDGKCSWLVVVALQRVTDKQRKILDECYGVDDEEKVNRVVELYNELGLPNTYSIYEDETYNLLHTHIQQISRGLPHEIFLKILELYYRRVT</sequence>
<comment type="pathway">
    <text evidence="3">Isoprenoid biosynthesis; geranyl diphosphate biosynthesis; geranyl diphosphate from dimethylallyl diphosphate and isopentenyl diphosphate: step 1/1.</text>
</comment>
<dbReference type="Pfam" id="PF00348">
    <property type="entry name" value="polyprenyl_synt"/>
    <property type="match status" value="1"/>
</dbReference>
<dbReference type="GO" id="GO:0045337">
    <property type="term" value="P:farnesyl diphosphate biosynthetic process"/>
    <property type="evidence" value="ECO:0007669"/>
    <property type="project" value="TreeGrafter"/>
</dbReference>
<dbReference type="AlphaFoldDB" id="A0A154P805"/>
<keyword evidence="17" id="KW-0443">Lipid metabolism</keyword>
<dbReference type="CDD" id="cd00685">
    <property type="entry name" value="Trans_IPPS_HT"/>
    <property type="match status" value="1"/>
</dbReference>
<comment type="function">
    <text evidence="29">Key enzyme in isoprenoid biosynthesis which catalyzes the formation of farnesyl diphosphate (FPP), a precursor for several classes of essential metabolites including sterols, dolichols, carotenoids, and ubiquinones. FPP also serves as substrate for protein farnesylation and geranylgeranylation. Catalyzes the sequential condensation of isopentenyl pyrophosphate with the allylic pyrophosphates, dimethylallyl pyrophosphate, and then with the resultant geranylpyrophosphate to the ultimate product farnesyl pyrophosphate.</text>
</comment>
<dbReference type="GO" id="GO:0004337">
    <property type="term" value="F:(2E,6E)-farnesyl diphosphate synthase activity"/>
    <property type="evidence" value="ECO:0007669"/>
    <property type="project" value="UniProtKB-EC"/>
</dbReference>
<evidence type="ECO:0000256" key="15">
    <source>
        <dbReference type="ARBA" id="ARBA00022955"/>
    </source>
</evidence>
<evidence type="ECO:0000256" key="7">
    <source>
        <dbReference type="ARBA" id="ARBA00012833"/>
    </source>
</evidence>
<keyword evidence="10" id="KW-0153">Cholesterol metabolism</keyword>
<evidence type="ECO:0000256" key="28">
    <source>
        <dbReference type="ARBA" id="ARBA00049399"/>
    </source>
</evidence>
<evidence type="ECO:0000256" key="11">
    <source>
        <dbReference type="ARBA" id="ARBA00022679"/>
    </source>
</evidence>
<evidence type="ECO:0000313" key="31">
    <source>
        <dbReference type="EMBL" id="KZC07250.1"/>
    </source>
</evidence>
<evidence type="ECO:0000256" key="18">
    <source>
        <dbReference type="ARBA" id="ARBA00023166"/>
    </source>
</evidence>
<evidence type="ECO:0000256" key="24">
    <source>
        <dbReference type="ARBA" id="ARBA00032873"/>
    </source>
</evidence>
<keyword evidence="16" id="KW-0007">Acetylation</keyword>
<comment type="cofactor">
    <cofactor evidence="1">
        <name>Mg(2+)</name>
        <dbReference type="ChEBI" id="CHEBI:18420"/>
    </cofactor>
</comment>
<dbReference type="SUPFAM" id="SSF48576">
    <property type="entry name" value="Terpenoid synthases"/>
    <property type="match status" value="1"/>
</dbReference>
<evidence type="ECO:0000256" key="27">
    <source>
        <dbReference type="ARBA" id="ARBA00049291"/>
    </source>
</evidence>
<dbReference type="EMBL" id="KQ434823">
    <property type="protein sequence ID" value="KZC07250.1"/>
    <property type="molecule type" value="Genomic_DNA"/>
</dbReference>
<dbReference type="GO" id="GO:0004161">
    <property type="term" value="F:dimethylallyltranstransferase activity"/>
    <property type="evidence" value="ECO:0007669"/>
    <property type="project" value="UniProtKB-EC"/>
</dbReference>
<keyword evidence="20" id="KW-0379">Hydroxylation</keyword>
<dbReference type="GO" id="GO:0005777">
    <property type="term" value="C:peroxisome"/>
    <property type="evidence" value="ECO:0007669"/>
    <property type="project" value="UniProtKB-ARBA"/>
</dbReference>
<comment type="catalytic activity">
    <reaction evidence="28">
        <text>isopentenyl diphosphate + (2E)-geranyl diphosphate = (2E,6E)-farnesyl diphosphate + diphosphate</text>
        <dbReference type="Rhea" id="RHEA:19361"/>
        <dbReference type="ChEBI" id="CHEBI:33019"/>
        <dbReference type="ChEBI" id="CHEBI:58057"/>
        <dbReference type="ChEBI" id="CHEBI:128769"/>
        <dbReference type="ChEBI" id="CHEBI:175763"/>
        <dbReference type="EC" id="2.5.1.10"/>
    </reaction>
</comment>
<comment type="catalytic activity">
    <reaction evidence="27">
        <text>isopentenyl diphosphate + dimethylallyl diphosphate = (2E)-geranyl diphosphate + diphosphate</text>
        <dbReference type="Rhea" id="RHEA:22408"/>
        <dbReference type="ChEBI" id="CHEBI:33019"/>
        <dbReference type="ChEBI" id="CHEBI:57623"/>
        <dbReference type="ChEBI" id="CHEBI:58057"/>
        <dbReference type="ChEBI" id="CHEBI:128769"/>
        <dbReference type="EC" id="2.5.1.1"/>
    </reaction>
</comment>
<dbReference type="InterPro" id="IPR039702">
    <property type="entry name" value="FPS1-like"/>
</dbReference>
<dbReference type="FunFam" id="1.10.600.10:FF:000052">
    <property type="entry name" value="Farnesyl pyrophosphate synthase"/>
    <property type="match status" value="1"/>
</dbReference>
<evidence type="ECO:0000256" key="6">
    <source>
        <dbReference type="ARBA" id="ARBA00012439"/>
    </source>
</evidence>
<evidence type="ECO:0000256" key="20">
    <source>
        <dbReference type="ARBA" id="ARBA00023278"/>
    </source>
</evidence>
<dbReference type="EC" id="2.5.1.1" evidence="7"/>
<keyword evidence="8" id="KW-0963">Cytoplasm</keyword>
<evidence type="ECO:0000256" key="4">
    <source>
        <dbReference type="ARBA" id="ARBA00005035"/>
    </source>
</evidence>
<keyword evidence="13" id="KW-0756">Sterol biosynthesis</keyword>
<evidence type="ECO:0000256" key="14">
    <source>
        <dbReference type="ARBA" id="ARBA00022842"/>
    </source>
</evidence>
<dbReference type="PROSITE" id="PS00444">
    <property type="entry name" value="POLYPRENYL_SYNTHASE_2"/>
    <property type="match status" value="1"/>
</dbReference>
<evidence type="ECO:0000256" key="13">
    <source>
        <dbReference type="ARBA" id="ARBA00022778"/>
    </source>
</evidence>
<dbReference type="PROSITE" id="PS00723">
    <property type="entry name" value="POLYPRENYL_SYNTHASE_1"/>
    <property type="match status" value="1"/>
</dbReference>
<dbReference type="SFLD" id="SFLDS00005">
    <property type="entry name" value="Isoprenoid_Synthase_Type_I"/>
    <property type="match status" value="1"/>
</dbReference>
<dbReference type="GO" id="GO:0042811">
    <property type="term" value="P:pheromone biosynthetic process"/>
    <property type="evidence" value="ECO:0007669"/>
    <property type="project" value="UniProtKB-ARBA"/>
</dbReference>
<accession>A0A154P805</accession>
<dbReference type="Gene3D" id="1.10.600.10">
    <property type="entry name" value="Farnesyl Diphosphate Synthase"/>
    <property type="match status" value="1"/>
</dbReference>
<keyword evidence="9" id="KW-0444">Lipid biosynthesis</keyword>
<gene>
    <name evidence="31" type="ORF">WN55_07661</name>
</gene>
<keyword evidence="11 30" id="KW-0808">Transferase</keyword>
<keyword evidence="12" id="KW-0479">Metal-binding</keyword>
<evidence type="ECO:0000256" key="10">
    <source>
        <dbReference type="ARBA" id="ARBA00022548"/>
    </source>
</evidence>
<evidence type="ECO:0000256" key="25">
    <source>
        <dbReference type="ARBA" id="ARBA00033740"/>
    </source>
</evidence>
<dbReference type="EC" id="2.5.1.10" evidence="6"/>
<evidence type="ECO:0000256" key="12">
    <source>
        <dbReference type="ARBA" id="ARBA00022723"/>
    </source>
</evidence>
<evidence type="ECO:0000256" key="17">
    <source>
        <dbReference type="ARBA" id="ARBA00023098"/>
    </source>
</evidence>
<dbReference type="PANTHER" id="PTHR11525:SF0">
    <property type="entry name" value="FARNESYL PYROPHOSPHATE SYNTHASE"/>
    <property type="match status" value="1"/>
</dbReference>
<evidence type="ECO:0000256" key="29">
    <source>
        <dbReference type="ARBA" id="ARBA00053104"/>
    </source>
</evidence>
<evidence type="ECO:0000256" key="2">
    <source>
        <dbReference type="ARBA" id="ARBA00004496"/>
    </source>
</evidence>
<dbReference type="OrthoDB" id="10257492at2759"/>
<evidence type="ECO:0000256" key="3">
    <source>
        <dbReference type="ARBA" id="ARBA00004932"/>
    </source>
</evidence>
<evidence type="ECO:0000256" key="21">
    <source>
        <dbReference type="ARBA" id="ARBA00032380"/>
    </source>
</evidence>
<dbReference type="InterPro" id="IPR033749">
    <property type="entry name" value="Polyprenyl_synt_CS"/>
</dbReference>
<evidence type="ECO:0000256" key="1">
    <source>
        <dbReference type="ARBA" id="ARBA00001946"/>
    </source>
</evidence>
<keyword evidence="18" id="KW-1207">Sterol metabolism</keyword>
<keyword evidence="15" id="KW-0752">Steroid biosynthesis</keyword>
<dbReference type="PANTHER" id="PTHR11525">
    <property type="entry name" value="FARNESYL-PYROPHOSPHATE SYNTHETASE"/>
    <property type="match status" value="1"/>
</dbReference>
<evidence type="ECO:0000313" key="32">
    <source>
        <dbReference type="Proteomes" id="UP000076502"/>
    </source>
</evidence>
<name>A0A154P805_DUFNO</name>
<evidence type="ECO:0000256" key="22">
    <source>
        <dbReference type="ARBA" id="ARBA00032424"/>
    </source>
</evidence>
<comment type="subcellular location">
    <subcellularLocation>
        <location evidence="2">Cytoplasm</location>
    </subcellularLocation>
</comment>
<keyword evidence="19" id="KW-0753">Steroid metabolism</keyword>
<evidence type="ECO:0000256" key="23">
    <source>
        <dbReference type="ARBA" id="ARBA00032448"/>
    </source>
</evidence>
<evidence type="ECO:0000256" key="16">
    <source>
        <dbReference type="ARBA" id="ARBA00022990"/>
    </source>
</evidence>
<dbReference type="InterPro" id="IPR008949">
    <property type="entry name" value="Isoprenoid_synthase_dom_sf"/>
</dbReference>
<comment type="pathway">
    <text evidence="4">Isoprenoid biosynthesis; farnesyl diphosphate biosynthesis; farnesyl diphosphate from geranyl diphosphate and isopentenyl diphosphate: step 1/1.</text>
</comment>
<evidence type="ECO:0000256" key="5">
    <source>
        <dbReference type="ARBA" id="ARBA00006706"/>
    </source>
</evidence>
<dbReference type="GO" id="GO:0046872">
    <property type="term" value="F:metal ion binding"/>
    <property type="evidence" value="ECO:0007669"/>
    <property type="project" value="UniProtKB-KW"/>
</dbReference>
<evidence type="ECO:0000256" key="9">
    <source>
        <dbReference type="ARBA" id="ARBA00022516"/>
    </source>
</evidence>
<protein>
    <recommendedName>
        <fullName evidence="26">Farnesyl pyrophosphate synthase</fullName>
        <ecNumber evidence="7">2.5.1.1</ecNumber>
        <ecNumber evidence="6">2.5.1.10</ecNumber>
    </recommendedName>
    <alternativeName>
        <fullName evidence="24">(2E,6E)-farnesyl diphosphate synthase</fullName>
    </alternativeName>
    <alternativeName>
        <fullName evidence="23">Dimethylallyltranstransferase</fullName>
    </alternativeName>
    <alternativeName>
        <fullName evidence="22">Farnesyl diphosphate synthase</fullName>
    </alternativeName>
    <alternativeName>
        <fullName evidence="21">Geranyltranstransferase</fullName>
    </alternativeName>
</protein>
<dbReference type="GO" id="GO:0005759">
    <property type="term" value="C:mitochondrial matrix"/>
    <property type="evidence" value="ECO:0007669"/>
    <property type="project" value="UniProtKB-ARBA"/>
</dbReference>
<organism evidence="31 32">
    <name type="scientific">Dufourea novaeangliae</name>
    <name type="common">Sweat bee</name>
    <dbReference type="NCBI Taxonomy" id="178035"/>
    <lineage>
        <taxon>Eukaryota</taxon>
        <taxon>Metazoa</taxon>
        <taxon>Ecdysozoa</taxon>
        <taxon>Arthropoda</taxon>
        <taxon>Hexapoda</taxon>
        <taxon>Insecta</taxon>
        <taxon>Pterygota</taxon>
        <taxon>Neoptera</taxon>
        <taxon>Endopterygota</taxon>
        <taxon>Hymenoptera</taxon>
        <taxon>Apocrita</taxon>
        <taxon>Aculeata</taxon>
        <taxon>Apoidea</taxon>
        <taxon>Anthophila</taxon>
        <taxon>Halictidae</taxon>
        <taxon>Rophitinae</taxon>
        <taxon>Dufourea</taxon>
    </lineage>
</organism>
<keyword evidence="14" id="KW-0460">Magnesium</keyword>
<proteinExistence type="inferred from homology"/>
<dbReference type="STRING" id="178035.A0A154P805"/>
<evidence type="ECO:0000256" key="8">
    <source>
        <dbReference type="ARBA" id="ARBA00022490"/>
    </source>
</evidence>
<comment type="similarity">
    <text evidence="5 30">Belongs to the FPP/GGPP synthase family.</text>
</comment>
<evidence type="ECO:0000256" key="19">
    <source>
        <dbReference type="ARBA" id="ARBA00023221"/>
    </source>
</evidence>
<evidence type="ECO:0000256" key="26">
    <source>
        <dbReference type="ARBA" id="ARBA00034546"/>
    </source>
</evidence>
<keyword evidence="13" id="KW-0152">Cholesterol biosynthesis</keyword>
<comment type="pathway">
    <text evidence="25">Pheromone biosynthesis.</text>
</comment>